<dbReference type="Pfam" id="PF13547">
    <property type="entry name" value="GTA_TIM"/>
    <property type="match status" value="1"/>
</dbReference>
<keyword evidence="5" id="KW-1185">Reference proteome</keyword>
<feature type="domain" description="Rcc01698-like C-terminal" evidence="3">
    <location>
        <begin position="1024"/>
        <end position="1123"/>
    </location>
</feature>
<dbReference type="Pfam" id="PF13550">
    <property type="entry name" value="Phage-tail_3"/>
    <property type="match status" value="1"/>
</dbReference>
<sequence length="1279" mass="136095">MATLVLQSAGAAIGSLFGPVGTILGRAAGALAGYAVDSAIIGGTTVTGSRLSTARIGGASEGAVLPRLYGTARIGGTLIWATRFEEEVTTERAGSKATGTTTKTYSYYANVALALCEGPVSALRRVWADGEELDLTEVEMRFYTGAEDQALDPLIAAKQGEENCPAYRGVAYVVFERLPLDDFGNRIPVLQFEVMRTVGRLESAIRAVTIIPGATEHGYATTKVKVKANGSSTYLNRNTLTAATDWTASLDELQALCPNLESVALVVSWFGTDLRADHCAIQPGVEKAARNESRDWTVGGLSRGKAYVVSSSDGAPAYGGTPCDKSVLEAIADLKSRGLKVFLYPFLMMDIAAGNGLPDPYGGDEQAAYPWRGRITCHPAPGLSGTPDGTAAVTALVETFMGEAKASDFATLGSILFYKGSEKSYRRLVLHYARLAKLAGGVDGFILGSELKGLTVLRDDGNRFPFVEALVTLAEDVRAVLGSDTSLTYGADWSEYFGYHPQDGSGDVFFHLDPLWASEAIDAVGIDNYMPLADWQDADFTADNPDGFRLAEDESGLTAAIASGEGYDWYYADEAGRAARQRLAISDGLKGKDWVFRYKDLQGWWGNRHYNRVGGVELSEPTDWVAGMKPIWFTELGCPAVERGANQPNVFPDQKSSENAQPYFSSGMRSDAAQRRFLEAHLAWWAGDDAPEGMVDADHIFLWTWDSRPFPAFPYDTDLWADGDNWRTGHWLNGRLGAGTLADVIAAILSDHGFADYDVSAVSGDLPGYVQGEAASARGLIEPLMQAFLLDVIEDGAVLAFRSRQAVSLPAVAVETFVDEEGEPLWKETRGDPSDYSGQAALGFYDPALDYEDGTARSRRVADSSAGLLSTSLPGVMDEAVALAAVEAQLRDHRLSRRGLTLSLGPENLALQPGDVLSLAEGPAGRFMISRIEESDGLALELREVAAPVAVAVSAASRSRASDNRASSGFDPLLTYLDLPRFEDGETGTFARVAAYASPWRRIVISASAETENYESRAVLTRPATMGTLTAALAAGVSGRFDRANAVGVSLAFGSFASASELSVLNGANLLAVRAENDVWEVLAFTTAAETSSGEWQLSGLLRGLYGTEDAMAAGAASGADVVLLDSAVLSLGLSSDEIGLTLNLIAEAAGTGLETMGPESFSGGLRAETPLSPAHLAVKRLAGGDIAVSWVRRGRIDADNWAASDIPLDEESESYQLEIMDAAGTVKRTLTLTDSAYTYGLLAQVADFGGAASSLQFRVRQVGRYGLGVAAERIWVAG</sequence>
<evidence type="ECO:0000313" key="5">
    <source>
        <dbReference type="Proteomes" id="UP001235269"/>
    </source>
</evidence>
<dbReference type="InterPro" id="IPR032876">
    <property type="entry name" value="J_dom"/>
</dbReference>
<feature type="domain" description="GTA TIM-barrel-like" evidence="1">
    <location>
        <begin position="424"/>
        <end position="714"/>
    </location>
</feature>
<name>A0ABU0I7U0_9HYPH</name>
<protein>
    <recommendedName>
        <fullName evidence="6">Phage tail protein</fullName>
    </recommendedName>
</protein>
<organism evidence="4 5">
    <name type="scientific">Rhizobium paknamense</name>
    <dbReference type="NCBI Taxonomy" id="1206817"/>
    <lineage>
        <taxon>Bacteria</taxon>
        <taxon>Pseudomonadati</taxon>
        <taxon>Pseudomonadota</taxon>
        <taxon>Alphaproteobacteria</taxon>
        <taxon>Hyphomicrobiales</taxon>
        <taxon>Rhizobiaceae</taxon>
        <taxon>Rhizobium/Agrobacterium group</taxon>
        <taxon>Rhizobium</taxon>
    </lineage>
</organism>
<dbReference type="EMBL" id="JAUSWH010000001">
    <property type="protein sequence ID" value="MDQ0454275.1"/>
    <property type="molecule type" value="Genomic_DNA"/>
</dbReference>
<evidence type="ECO:0000313" key="4">
    <source>
        <dbReference type="EMBL" id="MDQ0454275.1"/>
    </source>
</evidence>
<dbReference type="InterPro" id="IPR017853">
    <property type="entry name" value="GH"/>
</dbReference>
<gene>
    <name evidence="4" type="ORF">QO005_000590</name>
</gene>
<dbReference type="Gene3D" id="3.20.20.80">
    <property type="entry name" value="Glycosidases"/>
    <property type="match status" value="1"/>
</dbReference>
<evidence type="ECO:0000259" key="3">
    <source>
        <dbReference type="Pfam" id="PF23666"/>
    </source>
</evidence>
<dbReference type="Proteomes" id="UP001235269">
    <property type="component" value="Unassembled WGS sequence"/>
</dbReference>
<dbReference type="CDD" id="cd19607">
    <property type="entry name" value="GTA_TIM-barrel-like"/>
    <property type="match status" value="1"/>
</dbReference>
<proteinExistence type="predicted"/>
<dbReference type="Pfam" id="PF23666">
    <property type="entry name" value="Rcc01698_C"/>
    <property type="match status" value="1"/>
</dbReference>
<dbReference type="RefSeq" id="WP_307156456.1">
    <property type="nucleotide sequence ID" value="NZ_JAUSWH010000001.1"/>
</dbReference>
<evidence type="ECO:0000259" key="2">
    <source>
        <dbReference type="Pfam" id="PF13550"/>
    </source>
</evidence>
<feature type="domain" description="Tip attachment protein J" evidence="2">
    <location>
        <begin position="774"/>
        <end position="933"/>
    </location>
</feature>
<dbReference type="SUPFAM" id="SSF51445">
    <property type="entry name" value="(Trans)glycosidases"/>
    <property type="match status" value="1"/>
</dbReference>
<accession>A0ABU0I7U0</accession>
<reference evidence="4 5" key="1">
    <citation type="submission" date="2023-07" db="EMBL/GenBank/DDBJ databases">
        <title>Genomic Encyclopedia of Type Strains, Phase IV (KMG-IV): sequencing the most valuable type-strain genomes for metagenomic binning, comparative biology and taxonomic classification.</title>
        <authorList>
            <person name="Goeker M."/>
        </authorList>
    </citation>
    <scope>NUCLEOTIDE SEQUENCE [LARGE SCALE GENOMIC DNA]</scope>
    <source>
        <strain evidence="4 5">DSM 100301</strain>
    </source>
</reference>
<dbReference type="InterPro" id="IPR056490">
    <property type="entry name" value="Rcc01698_C"/>
</dbReference>
<comment type="caution">
    <text evidence="4">The sequence shown here is derived from an EMBL/GenBank/DDBJ whole genome shotgun (WGS) entry which is preliminary data.</text>
</comment>
<evidence type="ECO:0000259" key="1">
    <source>
        <dbReference type="Pfam" id="PF13547"/>
    </source>
</evidence>
<dbReference type="InterPro" id="IPR025195">
    <property type="entry name" value="GTA_TIM_dom"/>
</dbReference>
<evidence type="ECO:0008006" key="6">
    <source>
        <dbReference type="Google" id="ProtNLM"/>
    </source>
</evidence>